<comment type="caution">
    <text evidence="1">The sequence shown here is derived from an EMBL/GenBank/DDBJ whole genome shotgun (WGS) entry which is preliminary data.</text>
</comment>
<name>A0A9X0CM83_9CNID</name>
<protein>
    <submittedName>
        <fullName evidence="1">Uncharacterized protein</fullName>
    </submittedName>
</protein>
<evidence type="ECO:0000313" key="2">
    <source>
        <dbReference type="Proteomes" id="UP001163046"/>
    </source>
</evidence>
<dbReference type="EMBL" id="MU827312">
    <property type="protein sequence ID" value="KAJ7360010.1"/>
    <property type="molecule type" value="Genomic_DNA"/>
</dbReference>
<reference evidence="1" key="1">
    <citation type="submission" date="2023-01" db="EMBL/GenBank/DDBJ databases">
        <title>Genome assembly of the deep-sea coral Lophelia pertusa.</title>
        <authorList>
            <person name="Herrera S."/>
            <person name="Cordes E."/>
        </authorList>
    </citation>
    <scope>NUCLEOTIDE SEQUENCE</scope>
    <source>
        <strain evidence="1">USNM1676648</strain>
        <tissue evidence="1">Polyp</tissue>
    </source>
</reference>
<sequence length="108" mass="12447">MHFLIDHSPIRLFRAVGLARGSRRARGRSASEEGYEAERYPSLDLLGFLSYMHLFLSVSSHSLENDCKLVGHEANNIQSLVWFLFFSRSRDFRGHIKTSYVDDLKCIP</sequence>
<accession>A0A9X0CM83</accession>
<organism evidence="1 2">
    <name type="scientific">Desmophyllum pertusum</name>
    <dbReference type="NCBI Taxonomy" id="174260"/>
    <lineage>
        <taxon>Eukaryota</taxon>
        <taxon>Metazoa</taxon>
        <taxon>Cnidaria</taxon>
        <taxon>Anthozoa</taxon>
        <taxon>Hexacorallia</taxon>
        <taxon>Scleractinia</taxon>
        <taxon>Caryophylliina</taxon>
        <taxon>Caryophylliidae</taxon>
        <taxon>Desmophyllum</taxon>
    </lineage>
</organism>
<keyword evidence="2" id="KW-1185">Reference proteome</keyword>
<gene>
    <name evidence="1" type="ORF">OS493_019097</name>
</gene>
<dbReference type="Proteomes" id="UP001163046">
    <property type="component" value="Unassembled WGS sequence"/>
</dbReference>
<evidence type="ECO:0000313" key="1">
    <source>
        <dbReference type="EMBL" id="KAJ7360010.1"/>
    </source>
</evidence>
<dbReference type="AlphaFoldDB" id="A0A9X0CM83"/>
<proteinExistence type="predicted"/>